<sequence>MKLACAVLCGCLMVDGWQVSFLGEVEGDCGFGLIVADVEMEVEVERRGREKKERKGKMDGGWRRGCGFGVILKRFGA</sequence>
<name>A0ABR1L7I1_9PEZI</name>
<gene>
    <name evidence="2" type="ORF">IWX46DRAFT_615402</name>
</gene>
<organism evidence="2 3">
    <name type="scientific">Phyllosticta citricarpa</name>
    <dbReference type="NCBI Taxonomy" id="55181"/>
    <lineage>
        <taxon>Eukaryota</taxon>
        <taxon>Fungi</taxon>
        <taxon>Dikarya</taxon>
        <taxon>Ascomycota</taxon>
        <taxon>Pezizomycotina</taxon>
        <taxon>Dothideomycetes</taxon>
        <taxon>Dothideomycetes incertae sedis</taxon>
        <taxon>Botryosphaeriales</taxon>
        <taxon>Phyllostictaceae</taxon>
        <taxon>Phyllosticta</taxon>
    </lineage>
</organism>
<evidence type="ECO:0000256" key="1">
    <source>
        <dbReference type="SAM" id="SignalP"/>
    </source>
</evidence>
<evidence type="ECO:0008006" key="4">
    <source>
        <dbReference type="Google" id="ProtNLM"/>
    </source>
</evidence>
<feature type="chain" id="PRO_5045044377" description="Secreted protein" evidence="1">
    <location>
        <begin position="17"/>
        <end position="77"/>
    </location>
</feature>
<accession>A0ABR1L7I1</accession>
<keyword evidence="3" id="KW-1185">Reference proteome</keyword>
<feature type="signal peptide" evidence="1">
    <location>
        <begin position="1"/>
        <end position="16"/>
    </location>
</feature>
<keyword evidence="1" id="KW-0732">Signal</keyword>
<dbReference type="Proteomes" id="UP001365128">
    <property type="component" value="Unassembled WGS sequence"/>
</dbReference>
<protein>
    <recommendedName>
        <fullName evidence="4">Secreted protein</fullName>
    </recommendedName>
</protein>
<dbReference type="EMBL" id="JBBPDW010000056">
    <property type="protein sequence ID" value="KAK7531209.1"/>
    <property type="molecule type" value="Genomic_DNA"/>
</dbReference>
<evidence type="ECO:0000313" key="3">
    <source>
        <dbReference type="Proteomes" id="UP001365128"/>
    </source>
</evidence>
<evidence type="ECO:0000313" key="2">
    <source>
        <dbReference type="EMBL" id="KAK7531209.1"/>
    </source>
</evidence>
<comment type="caution">
    <text evidence="2">The sequence shown here is derived from an EMBL/GenBank/DDBJ whole genome shotgun (WGS) entry which is preliminary data.</text>
</comment>
<proteinExistence type="predicted"/>
<reference evidence="2 3" key="1">
    <citation type="submission" date="2024-04" db="EMBL/GenBank/DDBJ databases">
        <title>Phyllosticta paracitricarpa is synonymous to the EU quarantine fungus P. citricarpa based on phylogenomic analyses.</title>
        <authorList>
            <consortium name="Lawrence Berkeley National Laboratory"/>
            <person name="Van Ingen-Buijs V.A."/>
            <person name="Van Westerhoven A.C."/>
            <person name="Haridas S."/>
            <person name="Skiadas P."/>
            <person name="Martin F."/>
            <person name="Groenewald J.Z."/>
            <person name="Crous P.W."/>
            <person name="Seidl M.F."/>
        </authorList>
    </citation>
    <scope>NUCLEOTIDE SEQUENCE [LARGE SCALE GENOMIC DNA]</scope>
    <source>
        <strain evidence="2 3">CBS 122670</strain>
    </source>
</reference>